<protein>
    <submittedName>
        <fullName evidence="2">Amine oxidase</fullName>
    </submittedName>
</protein>
<evidence type="ECO:0000259" key="1">
    <source>
        <dbReference type="Pfam" id="PF01593"/>
    </source>
</evidence>
<dbReference type="PANTHER" id="PTHR42923:SF3">
    <property type="entry name" value="PROTOPORPHYRINOGEN OXIDASE"/>
    <property type="match status" value="1"/>
</dbReference>
<dbReference type="HOGENOM" id="CLU_693879_0_0_10"/>
<proteinExistence type="predicted"/>
<reference evidence="2" key="1">
    <citation type="submission" date="2008-06" db="EMBL/GenBank/DDBJ databases">
        <title>Complete sequence of Chlorobium phaeobacteroides BS1.</title>
        <authorList>
            <consortium name="US DOE Joint Genome Institute"/>
            <person name="Lucas S."/>
            <person name="Copeland A."/>
            <person name="Lapidus A."/>
            <person name="Glavina del Rio T."/>
            <person name="Dalin E."/>
            <person name="Tice H."/>
            <person name="Bruce D."/>
            <person name="Goodwin L."/>
            <person name="Pitluck S."/>
            <person name="Schmutz J."/>
            <person name="Larimer F."/>
            <person name="Land M."/>
            <person name="Hauser L."/>
            <person name="Kyrpides N."/>
            <person name="Ovchinnikova G."/>
            <person name="Li T."/>
            <person name="Liu Z."/>
            <person name="Zhao F."/>
            <person name="Overmann J."/>
            <person name="Bryant D.A."/>
            <person name="Richardson P."/>
        </authorList>
    </citation>
    <scope>NUCLEOTIDE SEQUENCE [LARGE SCALE GENOMIC DNA]</scope>
    <source>
        <strain evidence="2">BS1</strain>
    </source>
</reference>
<dbReference type="InterPro" id="IPR002937">
    <property type="entry name" value="Amino_oxidase"/>
</dbReference>
<dbReference type="Gene3D" id="3.50.50.60">
    <property type="entry name" value="FAD/NAD(P)-binding domain"/>
    <property type="match status" value="2"/>
</dbReference>
<dbReference type="KEGG" id="cpb:Cphamn1_2137"/>
<dbReference type="GO" id="GO:0016491">
    <property type="term" value="F:oxidoreductase activity"/>
    <property type="evidence" value="ECO:0007669"/>
    <property type="project" value="InterPro"/>
</dbReference>
<dbReference type="InterPro" id="IPR050464">
    <property type="entry name" value="Zeta_carotene_desat/Oxidored"/>
</dbReference>
<evidence type="ECO:0000313" key="2">
    <source>
        <dbReference type="EMBL" id="ACE05045.1"/>
    </source>
</evidence>
<dbReference type="STRING" id="331678.Cphamn1_2137"/>
<gene>
    <name evidence="2" type="ordered locus">Cphamn1_2137</name>
</gene>
<dbReference type="Pfam" id="PF01593">
    <property type="entry name" value="Amino_oxidase"/>
    <property type="match status" value="1"/>
</dbReference>
<dbReference type="AlphaFoldDB" id="B3EN56"/>
<name>B3EN56_CHLPB</name>
<accession>B3EN56</accession>
<dbReference type="EMBL" id="CP001101">
    <property type="protein sequence ID" value="ACE05045.1"/>
    <property type="molecule type" value="Genomic_DNA"/>
</dbReference>
<dbReference type="SUPFAM" id="SSF51905">
    <property type="entry name" value="FAD/NAD(P)-binding domain"/>
    <property type="match status" value="1"/>
</dbReference>
<sequence length="396" mass="43404">MKSDVVIVGGGISGLSLAFYCAKAGLKTTILEKNESAGGSFNSHRYTDNDASFWFELGAHTCYNSYQNLLDIVEACHLSDSIIPREKVPFMLLDGKQLKSVFSSLNIFEALKSVPNMFSLKKEGLSVREYYSKIVGVGNYNKTLSHFFNAVPSQPTDDFPADMMFKSRPKRKEVLKNYTFTEGLQSVTRAIAKSKGINVFTSQEVTGIEYLEGRYAITTTTGMIHSAATLALATPSAVSSRLLQTIEADIAGHLALLKAASVDSIGVVVKKKDLSVKPVAAIISPNDIFFSAVSRDTVPDDNYRGFAFHFRPGESEADKMRRIVEVLGISADKIIHKHEVINTVPSLKVGHKSWLEKMDTMLSGKNLLLTGNYFGGMAIEDCVSRSLSESARLKRG</sequence>
<dbReference type="InterPro" id="IPR036188">
    <property type="entry name" value="FAD/NAD-bd_sf"/>
</dbReference>
<dbReference type="OrthoDB" id="9769600at2"/>
<dbReference type="Gene3D" id="3.90.660.20">
    <property type="entry name" value="Protoporphyrinogen oxidase, mitochondrial, domain 2"/>
    <property type="match status" value="2"/>
</dbReference>
<dbReference type="PANTHER" id="PTHR42923">
    <property type="entry name" value="PROTOPORPHYRINOGEN OXIDASE"/>
    <property type="match status" value="1"/>
</dbReference>
<organism evidence="2">
    <name type="scientific">Chlorobium phaeobacteroides (strain BS1)</name>
    <dbReference type="NCBI Taxonomy" id="331678"/>
    <lineage>
        <taxon>Bacteria</taxon>
        <taxon>Pseudomonadati</taxon>
        <taxon>Chlorobiota</taxon>
        <taxon>Chlorobiia</taxon>
        <taxon>Chlorobiales</taxon>
        <taxon>Chlorobiaceae</taxon>
        <taxon>Chlorobium/Pelodictyon group</taxon>
        <taxon>Chlorobium</taxon>
    </lineage>
</organism>
<dbReference type="eggNOG" id="COG1232">
    <property type="taxonomic scope" value="Bacteria"/>
</dbReference>
<feature type="domain" description="Amine oxidase" evidence="1">
    <location>
        <begin position="12"/>
        <end position="265"/>
    </location>
</feature>